<accession>S7W9W7</accession>
<keyword evidence="3" id="KW-1185">Reference proteome</keyword>
<dbReference type="HOGENOM" id="CLU_696335_0_0_1"/>
<gene>
    <name evidence="2" type="ORF">SLOPH_675</name>
</gene>
<dbReference type="AlphaFoldDB" id="S7W9W7"/>
<comment type="caution">
    <text evidence="2">The sequence shown here is derived from an EMBL/GenBank/DDBJ whole genome shotgun (WGS) entry which is preliminary data.</text>
</comment>
<feature type="signal peptide" evidence="1">
    <location>
        <begin position="1"/>
        <end position="21"/>
    </location>
</feature>
<protein>
    <submittedName>
        <fullName evidence="2">Uncharacterized protein</fullName>
    </submittedName>
</protein>
<keyword evidence="1" id="KW-0732">Signal</keyword>
<dbReference type="VEuPathDB" id="MicrosporidiaDB:SLOPH_675"/>
<proteinExistence type="predicted"/>
<evidence type="ECO:0000313" key="3">
    <source>
        <dbReference type="Proteomes" id="UP000014978"/>
    </source>
</evidence>
<reference evidence="3" key="1">
    <citation type="journal article" date="2013" name="PLoS Genet.">
        <title>The genome of Spraguea lophii and the basis of host-microsporidian interactions.</title>
        <authorList>
            <person name="Campbell S.E."/>
            <person name="Williams T.A."/>
            <person name="Yousuf A."/>
            <person name="Soanes D.M."/>
            <person name="Paszkiewicz K.H."/>
            <person name="Williams B.A.P."/>
        </authorList>
    </citation>
    <scope>NUCLEOTIDE SEQUENCE [LARGE SCALE GENOMIC DNA]</scope>
    <source>
        <strain evidence="3">42_110</strain>
    </source>
</reference>
<dbReference type="EMBL" id="ATCN01000146">
    <property type="protein sequence ID" value="EPR79705.1"/>
    <property type="molecule type" value="Genomic_DNA"/>
</dbReference>
<evidence type="ECO:0000313" key="2">
    <source>
        <dbReference type="EMBL" id="EPR79705.1"/>
    </source>
</evidence>
<sequence>MLRNLGNILLLSSSIFAMTDSCRVICDGGNISPTQPPMPNTGGGMVCNCSAPGRKGGYTPVGPFGGNVVQPTDPAGPHPMYPVGPTPQGPVAPPTPQYVPITPPQYAPVPPAPYYYNPPAPIVSSKPPTTQLSTKCNIATVEQCEEVPVIVPGESETITPQPPITPQYVVPPTPQLPPQHYVPQPTGPVNPAPPQQYVPQPIVPVNPMTPQPTSPMPVPSYPYFSSPSTYYEQSSTVEPQMTRPECICQPQTYGRQYVPFGGMTKQQNVNCMDQLNKDLQNCVASSSSPMVTNIMGVETPVSQKPQPPAELVAQFSTQGACAC</sequence>
<organism evidence="2 3">
    <name type="scientific">Spraguea lophii (strain 42_110)</name>
    <name type="common">Microsporidian parasite</name>
    <dbReference type="NCBI Taxonomy" id="1358809"/>
    <lineage>
        <taxon>Eukaryota</taxon>
        <taxon>Fungi</taxon>
        <taxon>Fungi incertae sedis</taxon>
        <taxon>Microsporidia</taxon>
        <taxon>Spragueidae</taxon>
        <taxon>Spraguea</taxon>
    </lineage>
</organism>
<dbReference type="Proteomes" id="UP000014978">
    <property type="component" value="Unassembled WGS sequence"/>
</dbReference>
<dbReference type="STRING" id="1358809.S7W9W7"/>
<feature type="chain" id="PRO_5004546115" evidence="1">
    <location>
        <begin position="22"/>
        <end position="323"/>
    </location>
</feature>
<evidence type="ECO:0000256" key="1">
    <source>
        <dbReference type="SAM" id="SignalP"/>
    </source>
</evidence>
<dbReference type="InParanoid" id="S7W9W7"/>
<name>S7W9W7_SPRLO</name>